<evidence type="ECO:0000313" key="1">
    <source>
        <dbReference type="EMBL" id="GAQ23949.1"/>
    </source>
</evidence>
<reference evidence="2" key="1">
    <citation type="submission" date="2015-11" db="EMBL/GenBank/DDBJ databases">
        <title>Draft Genome Sequence of the Radioresistant Bacterium Deinococcus grandis, Isolated from Freshwater Fish in Japan.</title>
        <authorList>
            <person name="Satoh K."/>
            <person name="Onodera T."/>
            <person name="Omoso K."/>
            <person name="Takeda-Yano K."/>
            <person name="Katayama T."/>
            <person name="Oono Y."/>
            <person name="Narumi I."/>
        </authorList>
    </citation>
    <scope>NUCLEOTIDE SEQUENCE [LARGE SCALE GENOMIC DNA]</scope>
    <source>
        <strain evidence="2">ATCC 43672</strain>
    </source>
</reference>
<organism evidence="1 2">
    <name type="scientific">Deinococcus grandis</name>
    <dbReference type="NCBI Taxonomy" id="57498"/>
    <lineage>
        <taxon>Bacteria</taxon>
        <taxon>Thermotogati</taxon>
        <taxon>Deinococcota</taxon>
        <taxon>Deinococci</taxon>
        <taxon>Deinococcales</taxon>
        <taxon>Deinococcaceae</taxon>
        <taxon>Deinococcus</taxon>
    </lineage>
</organism>
<protein>
    <submittedName>
        <fullName evidence="1">NmrA-like family protein</fullName>
    </submittedName>
</protein>
<dbReference type="EMBL" id="BCMS01000006">
    <property type="protein sequence ID" value="GAQ23949.1"/>
    <property type="molecule type" value="Genomic_DNA"/>
</dbReference>
<dbReference type="Proteomes" id="UP000056209">
    <property type="component" value="Unassembled WGS sequence"/>
</dbReference>
<proteinExistence type="predicted"/>
<accession>A0A100HNH0</accession>
<gene>
    <name evidence="1" type="ORF">DEIGR_400082</name>
</gene>
<dbReference type="AlphaFoldDB" id="A0A100HNH0"/>
<dbReference type="RefSeq" id="WP_058980134.1">
    <property type="nucleotide sequence ID" value="NZ_BCMS01000006.1"/>
</dbReference>
<keyword evidence="2" id="KW-1185">Reference proteome</keyword>
<evidence type="ECO:0000313" key="2">
    <source>
        <dbReference type="Proteomes" id="UP000056209"/>
    </source>
</evidence>
<comment type="caution">
    <text evidence="1">The sequence shown here is derived from an EMBL/GenBank/DDBJ whole genome shotgun (WGS) entry which is preliminary data.</text>
</comment>
<sequence length="103" mass="11225">MTAPTRPRHPLALLADKWDEGLPGSPEETCAMRTCAAQLRHTLRAQAEAEAGLREALAHYAELRHYDHAGRLWSGDPDEHEDAQVDFGEIARAALAQAGGESL</sequence>
<name>A0A100HNH0_9DEIO</name>